<comment type="caution">
    <text evidence="2">The sequence shown here is derived from an EMBL/GenBank/DDBJ whole genome shotgun (WGS) entry which is preliminary data.</text>
</comment>
<dbReference type="InterPro" id="IPR001387">
    <property type="entry name" value="Cro/C1-type_HTH"/>
</dbReference>
<dbReference type="InterPro" id="IPR010982">
    <property type="entry name" value="Lambda_DNA-bd_dom_sf"/>
</dbReference>
<dbReference type="PROSITE" id="PS50943">
    <property type="entry name" value="HTH_CROC1"/>
    <property type="match status" value="1"/>
</dbReference>
<dbReference type="RefSeq" id="WP_109903990.1">
    <property type="nucleotide sequence ID" value="NZ_QGLE01000003.1"/>
</dbReference>
<dbReference type="InterPro" id="IPR052345">
    <property type="entry name" value="Rad_response_metalloprotease"/>
</dbReference>
<dbReference type="GO" id="GO:0003677">
    <property type="term" value="F:DNA binding"/>
    <property type="evidence" value="ECO:0007669"/>
    <property type="project" value="InterPro"/>
</dbReference>
<accession>A0A317ECQ0</accession>
<reference evidence="2 3" key="1">
    <citation type="submission" date="2018-05" db="EMBL/GenBank/DDBJ databases">
        <title>Zavarzinia sp. HR-AS.</title>
        <authorList>
            <person name="Lee Y."/>
            <person name="Jeon C.O."/>
        </authorList>
    </citation>
    <scope>NUCLEOTIDE SEQUENCE [LARGE SCALE GENOMIC DNA]</scope>
    <source>
        <strain evidence="2 3">HR-AS</strain>
    </source>
</reference>
<protein>
    <submittedName>
        <fullName evidence="2">Transcriptional regulator</fullName>
    </submittedName>
</protein>
<dbReference type="AlphaFoldDB" id="A0A317ECQ0"/>
<organism evidence="2 3">
    <name type="scientific">Zavarzinia aquatilis</name>
    <dbReference type="NCBI Taxonomy" id="2211142"/>
    <lineage>
        <taxon>Bacteria</taxon>
        <taxon>Pseudomonadati</taxon>
        <taxon>Pseudomonadota</taxon>
        <taxon>Alphaproteobacteria</taxon>
        <taxon>Rhodospirillales</taxon>
        <taxon>Zavarziniaceae</taxon>
        <taxon>Zavarzinia</taxon>
    </lineage>
</organism>
<dbReference type="Proteomes" id="UP000245461">
    <property type="component" value="Unassembled WGS sequence"/>
</dbReference>
<dbReference type="EMBL" id="QGLE01000003">
    <property type="protein sequence ID" value="PWR24501.1"/>
    <property type="molecule type" value="Genomic_DNA"/>
</dbReference>
<dbReference type="OrthoDB" id="9797172at2"/>
<keyword evidence="3" id="KW-1185">Reference proteome</keyword>
<dbReference type="Gene3D" id="1.10.260.40">
    <property type="entry name" value="lambda repressor-like DNA-binding domains"/>
    <property type="match status" value="1"/>
</dbReference>
<dbReference type="PANTHER" id="PTHR43236:SF1">
    <property type="entry name" value="BLL7220 PROTEIN"/>
    <property type="match status" value="1"/>
</dbReference>
<evidence type="ECO:0000313" key="2">
    <source>
        <dbReference type="EMBL" id="PWR24501.1"/>
    </source>
</evidence>
<sequence length="135" mass="15251">MANPVDVYVGARVKLRRQLIGMSQEKLGEALELTFQQVQKYERGANRVSASKLHRIAEVLDVPISYFFDGYEGDLEAHDGLSEPPAAAFEHEQLSRKESIDLLKAYYEIDDAKLRRKVIDLIRTLAETTKPSTTA</sequence>
<evidence type="ECO:0000313" key="3">
    <source>
        <dbReference type="Proteomes" id="UP000245461"/>
    </source>
</evidence>
<proteinExistence type="predicted"/>
<gene>
    <name evidence="2" type="ORF">DKG74_06765</name>
</gene>
<evidence type="ECO:0000259" key="1">
    <source>
        <dbReference type="PROSITE" id="PS50943"/>
    </source>
</evidence>
<dbReference type="Pfam" id="PF01381">
    <property type="entry name" value="HTH_3"/>
    <property type="match status" value="1"/>
</dbReference>
<dbReference type="PANTHER" id="PTHR43236">
    <property type="entry name" value="ANTITOXIN HIGA1"/>
    <property type="match status" value="1"/>
</dbReference>
<dbReference type="CDD" id="cd00093">
    <property type="entry name" value="HTH_XRE"/>
    <property type="match status" value="1"/>
</dbReference>
<feature type="domain" description="HTH cro/C1-type" evidence="1">
    <location>
        <begin position="13"/>
        <end position="67"/>
    </location>
</feature>
<dbReference type="SUPFAM" id="SSF47413">
    <property type="entry name" value="lambda repressor-like DNA-binding domains"/>
    <property type="match status" value="1"/>
</dbReference>
<dbReference type="SMART" id="SM00530">
    <property type="entry name" value="HTH_XRE"/>
    <property type="match status" value="1"/>
</dbReference>
<name>A0A317ECQ0_9PROT</name>